<proteinExistence type="predicted"/>
<organism evidence="6 7">
    <name type="scientific">Kribbella sancticallisti</name>
    <dbReference type="NCBI Taxonomy" id="460087"/>
    <lineage>
        <taxon>Bacteria</taxon>
        <taxon>Bacillati</taxon>
        <taxon>Actinomycetota</taxon>
        <taxon>Actinomycetes</taxon>
        <taxon>Propionibacteriales</taxon>
        <taxon>Kribbellaceae</taxon>
        <taxon>Kribbella</taxon>
    </lineage>
</organism>
<evidence type="ECO:0000256" key="3">
    <source>
        <dbReference type="ARBA" id="ARBA00023159"/>
    </source>
</evidence>
<dbReference type="PANTHER" id="PTHR46796">
    <property type="entry name" value="HTH-TYPE TRANSCRIPTIONAL ACTIVATOR RHAS-RELATED"/>
    <property type="match status" value="1"/>
</dbReference>
<dbReference type="Proteomes" id="UP001500393">
    <property type="component" value="Unassembled WGS sequence"/>
</dbReference>
<dbReference type="SUPFAM" id="SSF51215">
    <property type="entry name" value="Regulatory protein AraC"/>
    <property type="match status" value="1"/>
</dbReference>
<evidence type="ECO:0000313" key="7">
    <source>
        <dbReference type="Proteomes" id="UP001500393"/>
    </source>
</evidence>
<dbReference type="Gene3D" id="2.60.120.280">
    <property type="entry name" value="Regulatory protein AraC"/>
    <property type="match status" value="1"/>
</dbReference>
<dbReference type="InterPro" id="IPR009057">
    <property type="entry name" value="Homeodomain-like_sf"/>
</dbReference>
<evidence type="ECO:0000259" key="5">
    <source>
        <dbReference type="PROSITE" id="PS01124"/>
    </source>
</evidence>
<dbReference type="EMBL" id="BAAAOS010000044">
    <property type="protein sequence ID" value="GAA1595506.1"/>
    <property type="molecule type" value="Genomic_DNA"/>
</dbReference>
<keyword evidence="7" id="KW-1185">Reference proteome</keyword>
<dbReference type="InterPro" id="IPR037923">
    <property type="entry name" value="HTH-like"/>
</dbReference>
<gene>
    <name evidence="6" type="ORF">GCM10009789_56880</name>
</gene>
<comment type="caution">
    <text evidence="6">The sequence shown here is derived from an EMBL/GenBank/DDBJ whole genome shotgun (WGS) entry which is preliminary data.</text>
</comment>
<keyword evidence="3" id="KW-0010">Activator</keyword>
<sequence>MNLRDPAAPDSFTPTVRRLLAGEFDEGPGYATYRRRGTTDWLLFHTLDGEGRLGTQNEDLIAEPGSTVLIRPGTRQDYGTAAERWHFLFAHFHPRTDWLPLLDWPPVAEGILRLHPSPTAADRIARALSDAVRHQDSVLPQGELLSFNALEAALLWCDTQNSKAAQIDDRLLRAIEHIDRNLRGDLSIATLARVSTLSVSRFAHLFRTQLGVSPQQFVERRRLDAACRLLELTTRPIASIASEVGYPNPLYFSTRFRAHTSHSPTQYRFRLLS</sequence>
<evidence type="ECO:0000256" key="1">
    <source>
        <dbReference type="ARBA" id="ARBA00023015"/>
    </source>
</evidence>
<dbReference type="InterPro" id="IPR050204">
    <property type="entry name" value="AraC_XylS_family_regulators"/>
</dbReference>
<keyword evidence="2" id="KW-0238">DNA-binding</keyword>
<dbReference type="PROSITE" id="PS00041">
    <property type="entry name" value="HTH_ARAC_FAMILY_1"/>
    <property type="match status" value="1"/>
</dbReference>
<accession>A0ABN2E5B9</accession>
<keyword evidence="1" id="KW-0805">Transcription regulation</keyword>
<evidence type="ECO:0000256" key="4">
    <source>
        <dbReference type="ARBA" id="ARBA00023163"/>
    </source>
</evidence>
<evidence type="ECO:0000313" key="6">
    <source>
        <dbReference type="EMBL" id="GAA1595506.1"/>
    </source>
</evidence>
<dbReference type="Gene3D" id="1.10.10.60">
    <property type="entry name" value="Homeodomain-like"/>
    <property type="match status" value="2"/>
</dbReference>
<dbReference type="InterPro" id="IPR003313">
    <property type="entry name" value="AraC-bd"/>
</dbReference>
<name>A0ABN2E5B9_9ACTN</name>
<protein>
    <submittedName>
        <fullName evidence="6">Helix-turn-helix domain-containing protein</fullName>
    </submittedName>
</protein>
<dbReference type="InterPro" id="IPR018062">
    <property type="entry name" value="HTH_AraC-typ_CS"/>
</dbReference>
<dbReference type="PROSITE" id="PS01124">
    <property type="entry name" value="HTH_ARAC_FAMILY_2"/>
    <property type="match status" value="1"/>
</dbReference>
<dbReference type="SUPFAM" id="SSF46689">
    <property type="entry name" value="Homeodomain-like"/>
    <property type="match status" value="2"/>
</dbReference>
<dbReference type="PANTHER" id="PTHR46796:SF6">
    <property type="entry name" value="ARAC SUBFAMILY"/>
    <property type="match status" value="1"/>
</dbReference>
<dbReference type="SMART" id="SM00342">
    <property type="entry name" value="HTH_ARAC"/>
    <property type="match status" value="1"/>
</dbReference>
<dbReference type="Pfam" id="PF02311">
    <property type="entry name" value="AraC_binding"/>
    <property type="match status" value="1"/>
</dbReference>
<dbReference type="Pfam" id="PF12833">
    <property type="entry name" value="HTH_18"/>
    <property type="match status" value="1"/>
</dbReference>
<dbReference type="InterPro" id="IPR018060">
    <property type="entry name" value="HTH_AraC"/>
</dbReference>
<evidence type="ECO:0000256" key="2">
    <source>
        <dbReference type="ARBA" id="ARBA00023125"/>
    </source>
</evidence>
<keyword evidence="4" id="KW-0804">Transcription</keyword>
<feature type="domain" description="HTH araC/xylS-type" evidence="5">
    <location>
        <begin position="172"/>
        <end position="270"/>
    </location>
</feature>
<dbReference type="RefSeq" id="WP_344219218.1">
    <property type="nucleotide sequence ID" value="NZ_BAAAOS010000044.1"/>
</dbReference>
<reference evidence="6 7" key="1">
    <citation type="journal article" date="2019" name="Int. J. Syst. Evol. Microbiol.">
        <title>The Global Catalogue of Microorganisms (GCM) 10K type strain sequencing project: providing services to taxonomists for standard genome sequencing and annotation.</title>
        <authorList>
            <consortium name="The Broad Institute Genomics Platform"/>
            <consortium name="The Broad Institute Genome Sequencing Center for Infectious Disease"/>
            <person name="Wu L."/>
            <person name="Ma J."/>
        </authorList>
    </citation>
    <scope>NUCLEOTIDE SEQUENCE [LARGE SCALE GENOMIC DNA]</scope>
    <source>
        <strain evidence="6 7">JCM 14969</strain>
    </source>
</reference>